<dbReference type="InterPro" id="IPR051127">
    <property type="entry name" value="Fungal_SecMet_Regulators"/>
</dbReference>
<evidence type="ECO:0000256" key="1">
    <source>
        <dbReference type="ARBA" id="ARBA00023015"/>
    </source>
</evidence>
<protein>
    <recommendedName>
        <fullName evidence="5">Xylanolytic transcriptional activator regulatory domain-containing protein</fullName>
    </recommendedName>
</protein>
<dbReference type="AlphaFoldDB" id="A0AAN6URS3"/>
<keyword evidence="2" id="KW-0804">Transcription</keyword>
<evidence type="ECO:0000256" key="3">
    <source>
        <dbReference type="ARBA" id="ARBA00023242"/>
    </source>
</evidence>
<dbReference type="GO" id="GO:0006351">
    <property type="term" value="P:DNA-templated transcription"/>
    <property type="evidence" value="ECO:0007669"/>
    <property type="project" value="InterPro"/>
</dbReference>
<evidence type="ECO:0000256" key="4">
    <source>
        <dbReference type="SAM" id="MobiDB-lite"/>
    </source>
</evidence>
<gene>
    <name evidence="6" type="ORF">BT67DRAFT_120847</name>
</gene>
<dbReference type="GO" id="GO:0000435">
    <property type="term" value="P:positive regulation of transcription from RNA polymerase II promoter by galactose"/>
    <property type="evidence" value="ECO:0007669"/>
    <property type="project" value="TreeGrafter"/>
</dbReference>
<dbReference type="Proteomes" id="UP001304895">
    <property type="component" value="Unassembled WGS sequence"/>
</dbReference>
<dbReference type="GO" id="GO:0008270">
    <property type="term" value="F:zinc ion binding"/>
    <property type="evidence" value="ECO:0007669"/>
    <property type="project" value="InterPro"/>
</dbReference>
<keyword evidence="7" id="KW-1185">Reference proteome</keyword>
<dbReference type="CDD" id="cd12148">
    <property type="entry name" value="fungal_TF_MHR"/>
    <property type="match status" value="1"/>
</dbReference>
<dbReference type="PANTHER" id="PTHR47424:SF9">
    <property type="entry name" value="TAH-2"/>
    <property type="match status" value="1"/>
</dbReference>
<dbReference type="EMBL" id="MU853402">
    <property type="protein sequence ID" value="KAK4137774.1"/>
    <property type="molecule type" value="Genomic_DNA"/>
</dbReference>
<dbReference type="SMART" id="SM00906">
    <property type="entry name" value="Fungal_trans"/>
    <property type="match status" value="1"/>
</dbReference>
<evidence type="ECO:0000313" key="7">
    <source>
        <dbReference type="Proteomes" id="UP001304895"/>
    </source>
</evidence>
<name>A0AAN6URS3_9PEZI</name>
<feature type="domain" description="Xylanolytic transcriptional activator regulatory" evidence="5">
    <location>
        <begin position="313"/>
        <end position="389"/>
    </location>
</feature>
<keyword evidence="3" id="KW-0539">Nucleus</keyword>
<comment type="caution">
    <text evidence="6">The sequence shown here is derived from an EMBL/GenBank/DDBJ whole genome shotgun (WGS) entry which is preliminary data.</text>
</comment>
<dbReference type="GO" id="GO:0005634">
    <property type="term" value="C:nucleus"/>
    <property type="evidence" value="ECO:0007669"/>
    <property type="project" value="TreeGrafter"/>
</dbReference>
<organism evidence="6 7">
    <name type="scientific">Trichocladium antarcticum</name>
    <dbReference type="NCBI Taxonomy" id="1450529"/>
    <lineage>
        <taxon>Eukaryota</taxon>
        <taxon>Fungi</taxon>
        <taxon>Dikarya</taxon>
        <taxon>Ascomycota</taxon>
        <taxon>Pezizomycotina</taxon>
        <taxon>Sordariomycetes</taxon>
        <taxon>Sordariomycetidae</taxon>
        <taxon>Sordariales</taxon>
        <taxon>Chaetomiaceae</taxon>
        <taxon>Trichocladium</taxon>
    </lineage>
</organism>
<keyword evidence="1" id="KW-0805">Transcription regulation</keyword>
<evidence type="ECO:0000256" key="2">
    <source>
        <dbReference type="ARBA" id="ARBA00023163"/>
    </source>
</evidence>
<sequence length="790" mass="87688">MCCYTTNNGPDHVADDSTTSPTKRRHIDTSPSSIHALLETSDVSSPQAREPMLAWDQVRKNEQRERGSSMSGATTQMPLPVSAADHVREMSFHNFRKLPNRNNANGLSEETNIYTETRMLQDQTGRLLYIGDASTLSILQLIRIIVENTAGSDIGSPFIDDPKRHRIMENIIEFPQVIQIPTQLPDKDIADVLIESYFTNTCGLIEVLDRVAFLKSVEDCYRDPPSASNYFLCHLFLVLALGLLLAAPVPGSPEEAVIQKQLSAQPDRAELFFRSAKSMCDPGAGFEDADFWSIQALSMMTLYMLVISKRNTAYAYLGMAVRSAYALGLHREETMRDVIFTPAEMRVRRNLWKTLFILDRFLAATLGRPTAISEDDCSCKIMPGDGAVDARAVDESVTDYVHNRSLDSCVETSHVIGVTLKVFSRRKISTAKVQEIVDMSKSWDQVSRTSLYRRVSAGGPAEPAYGIAALHVNLLSLHSLILLTRQLFVMHNWMLVEQRSGIKKSCPIRESPMARFSEACVIASYRTIKLVRGAREDGYLPRRNPFVIYFTFASSLVILMNQFSSLYRTNDYDETMTHATDIVAYCAETDPQADRVLDIITRFSKVVTKWTKDHTYDAPELSDDFHCLYSQASTSRLPSEHTNPVSTTASFRGQASSQHISVSDPGLLTPPSIAKLPLLDTLSTHLLSAVPGTRVHGLSSPHTNYPFGSLVGTRPSVSAHSSIEGSEQLSGNVEFEFDGLWNSFINYLPPVSTVAPGISSLAQFPPPVIGTPTEPFGRCPIPQELEIFPP</sequence>
<evidence type="ECO:0000259" key="5">
    <source>
        <dbReference type="SMART" id="SM00906"/>
    </source>
</evidence>
<dbReference type="InterPro" id="IPR007219">
    <property type="entry name" value="XnlR_reg_dom"/>
</dbReference>
<dbReference type="GO" id="GO:0000978">
    <property type="term" value="F:RNA polymerase II cis-regulatory region sequence-specific DNA binding"/>
    <property type="evidence" value="ECO:0007669"/>
    <property type="project" value="TreeGrafter"/>
</dbReference>
<proteinExistence type="predicted"/>
<evidence type="ECO:0000313" key="6">
    <source>
        <dbReference type="EMBL" id="KAK4137774.1"/>
    </source>
</evidence>
<dbReference type="PANTHER" id="PTHR47424">
    <property type="entry name" value="REGULATORY PROTEIN GAL4"/>
    <property type="match status" value="1"/>
</dbReference>
<feature type="region of interest" description="Disordered" evidence="4">
    <location>
        <begin position="1"/>
        <end position="33"/>
    </location>
</feature>
<accession>A0AAN6URS3</accession>
<reference evidence="6" key="1">
    <citation type="journal article" date="2023" name="Mol. Phylogenet. Evol.">
        <title>Genome-scale phylogeny and comparative genomics of the fungal order Sordariales.</title>
        <authorList>
            <person name="Hensen N."/>
            <person name="Bonometti L."/>
            <person name="Westerberg I."/>
            <person name="Brannstrom I.O."/>
            <person name="Guillou S."/>
            <person name="Cros-Aarteil S."/>
            <person name="Calhoun S."/>
            <person name="Haridas S."/>
            <person name="Kuo A."/>
            <person name="Mondo S."/>
            <person name="Pangilinan J."/>
            <person name="Riley R."/>
            <person name="LaButti K."/>
            <person name="Andreopoulos B."/>
            <person name="Lipzen A."/>
            <person name="Chen C."/>
            <person name="Yan M."/>
            <person name="Daum C."/>
            <person name="Ng V."/>
            <person name="Clum A."/>
            <person name="Steindorff A."/>
            <person name="Ohm R.A."/>
            <person name="Martin F."/>
            <person name="Silar P."/>
            <person name="Natvig D.O."/>
            <person name="Lalanne C."/>
            <person name="Gautier V."/>
            <person name="Ament-Velasquez S.L."/>
            <person name="Kruys A."/>
            <person name="Hutchinson M.I."/>
            <person name="Powell A.J."/>
            <person name="Barry K."/>
            <person name="Miller A.N."/>
            <person name="Grigoriev I.V."/>
            <person name="Debuchy R."/>
            <person name="Gladieux P."/>
            <person name="Hiltunen Thoren M."/>
            <person name="Johannesson H."/>
        </authorList>
    </citation>
    <scope>NUCLEOTIDE SEQUENCE</scope>
    <source>
        <strain evidence="6">CBS 123565</strain>
    </source>
</reference>
<dbReference type="Pfam" id="PF04082">
    <property type="entry name" value="Fungal_trans"/>
    <property type="match status" value="1"/>
</dbReference>
<dbReference type="GO" id="GO:0000981">
    <property type="term" value="F:DNA-binding transcription factor activity, RNA polymerase II-specific"/>
    <property type="evidence" value="ECO:0007669"/>
    <property type="project" value="TreeGrafter"/>
</dbReference>
<reference evidence="6" key="2">
    <citation type="submission" date="2023-05" db="EMBL/GenBank/DDBJ databases">
        <authorList>
            <consortium name="Lawrence Berkeley National Laboratory"/>
            <person name="Steindorff A."/>
            <person name="Hensen N."/>
            <person name="Bonometti L."/>
            <person name="Westerberg I."/>
            <person name="Brannstrom I.O."/>
            <person name="Guillou S."/>
            <person name="Cros-Aarteil S."/>
            <person name="Calhoun S."/>
            <person name="Haridas S."/>
            <person name="Kuo A."/>
            <person name="Mondo S."/>
            <person name="Pangilinan J."/>
            <person name="Riley R."/>
            <person name="Labutti K."/>
            <person name="Andreopoulos B."/>
            <person name="Lipzen A."/>
            <person name="Chen C."/>
            <person name="Yanf M."/>
            <person name="Daum C."/>
            <person name="Ng V."/>
            <person name="Clum A."/>
            <person name="Ohm R."/>
            <person name="Martin F."/>
            <person name="Silar P."/>
            <person name="Natvig D."/>
            <person name="Lalanne C."/>
            <person name="Gautier V."/>
            <person name="Ament-Velasquez S.L."/>
            <person name="Kruys A."/>
            <person name="Hutchinson M.I."/>
            <person name="Powell A.J."/>
            <person name="Barry K."/>
            <person name="Miller A.N."/>
            <person name="Grigoriev I.V."/>
            <person name="Debuchy R."/>
            <person name="Gladieux P."/>
            <person name="Thoren M.H."/>
            <person name="Johannesson H."/>
        </authorList>
    </citation>
    <scope>NUCLEOTIDE SEQUENCE</scope>
    <source>
        <strain evidence="6">CBS 123565</strain>
    </source>
</reference>